<evidence type="ECO:0000256" key="2">
    <source>
        <dbReference type="HAMAP-Rule" id="MF_00055"/>
    </source>
</evidence>
<dbReference type="PANTHER" id="PTHR11060:SF0">
    <property type="entry name" value="PROTEIN MEMO1"/>
    <property type="match status" value="1"/>
</dbReference>
<dbReference type="STRING" id="395493.BegalDRAFT_0652"/>
<keyword evidence="3" id="KW-0560">Oxidoreductase</keyword>
<comment type="similarity">
    <text evidence="1 2">Belongs to the MEMO1 family.</text>
</comment>
<gene>
    <name evidence="3" type="ORF">BegalDRAFT_0652</name>
</gene>
<dbReference type="eggNOG" id="COG1355">
    <property type="taxonomic scope" value="Bacteria"/>
</dbReference>
<dbReference type="OrthoDB" id="9782820at2"/>
<proteinExistence type="inferred from homology"/>
<dbReference type="NCBIfam" id="TIGR04336">
    <property type="entry name" value="AmmeMemoSam_B"/>
    <property type="match status" value="1"/>
</dbReference>
<evidence type="ECO:0000313" key="3">
    <source>
        <dbReference type="EMBL" id="EIJ41564.1"/>
    </source>
</evidence>
<reference evidence="3 4" key="1">
    <citation type="submission" date="2011-11" db="EMBL/GenBank/DDBJ databases">
        <title>Improved High-Quality Draft sequence of Beggiatoa alba B18lD.</title>
        <authorList>
            <consortium name="US DOE Joint Genome Institute"/>
            <person name="Lucas S."/>
            <person name="Han J."/>
            <person name="Lapidus A."/>
            <person name="Cheng J.-F."/>
            <person name="Goodwin L."/>
            <person name="Pitluck S."/>
            <person name="Peters L."/>
            <person name="Mikhailova N."/>
            <person name="Held B."/>
            <person name="Detter J.C."/>
            <person name="Han C."/>
            <person name="Tapia R."/>
            <person name="Land M."/>
            <person name="Hauser L."/>
            <person name="Kyrpides N."/>
            <person name="Ivanova N."/>
            <person name="Pagani I."/>
            <person name="Samuel K."/>
            <person name="Teske A."/>
            <person name="Mueller J."/>
            <person name="Woyke T."/>
        </authorList>
    </citation>
    <scope>NUCLEOTIDE SEQUENCE [LARGE SCALE GENOMIC DNA]</scope>
    <source>
        <strain evidence="3 4">B18LD</strain>
    </source>
</reference>
<dbReference type="Pfam" id="PF01875">
    <property type="entry name" value="Memo"/>
    <property type="match status" value="1"/>
</dbReference>
<dbReference type="CDD" id="cd07361">
    <property type="entry name" value="MEMO_like"/>
    <property type="match status" value="1"/>
</dbReference>
<keyword evidence="4" id="KW-1185">Reference proteome</keyword>
<keyword evidence="3" id="KW-0223">Dioxygenase</keyword>
<evidence type="ECO:0000256" key="1">
    <source>
        <dbReference type="ARBA" id="ARBA00006315"/>
    </source>
</evidence>
<dbReference type="HAMAP" id="MF_00055">
    <property type="entry name" value="MEMO1"/>
    <property type="match status" value="1"/>
</dbReference>
<dbReference type="HOGENOM" id="CLU_038085_2_0_6"/>
<dbReference type="Proteomes" id="UP000005744">
    <property type="component" value="Unassembled WGS sequence"/>
</dbReference>
<dbReference type="GO" id="GO:0051213">
    <property type="term" value="F:dioxygenase activity"/>
    <property type="evidence" value="ECO:0007669"/>
    <property type="project" value="UniProtKB-KW"/>
</dbReference>
<dbReference type="Gene3D" id="3.40.830.10">
    <property type="entry name" value="LigB-like"/>
    <property type="match status" value="1"/>
</dbReference>
<name>I3CD71_9GAMM</name>
<dbReference type="PANTHER" id="PTHR11060">
    <property type="entry name" value="PROTEIN MEMO1"/>
    <property type="match status" value="1"/>
</dbReference>
<accession>I3CD71</accession>
<dbReference type="AlphaFoldDB" id="I3CD71"/>
<evidence type="ECO:0000313" key="4">
    <source>
        <dbReference type="Proteomes" id="UP000005744"/>
    </source>
</evidence>
<protein>
    <recommendedName>
        <fullName evidence="2">MEMO1 family protein BegalDRAFT_0652</fullName>
    </recommendedName>
</protein>
<organism evidence="3 4">
    <name type="scientific">Beggiatoa alba B18LD</name>
    <dbReference type="NCBI Taxonomy" id="395493"/>
    <lineage>
        <taxon>Bacteria</taxon>
        <taxon>Pseudomonadati</taxon>
        <taxon>Pseudomonadota</taxon>
        <taxon>Gammaproteobacteria</taxon>
        <taxon>Thiotrichales</taxon>
        <taxon>Thiotrichaceae</taxon>
        <taxon>Beggiatoa</taxon>
    </lineage>
</organism>
<dbReference type="RefSeq" id="WP_002683593.1">
    <property type="nucleotide sequence ID" value="NZ_JH600070.1"/>
</dbReference>
<dbReference type="InterPro" id="IPR002737">
    <property type="entry name" value="MEMO1_fam"/>
</dbReference>
<dbReference type="EMBL" id="JH600070">
    <property type="protein sequence ID" value="EIJ41564.1"/>
    <property type="molecule type" value="Genomic_DNA"/>
</dbReference>
<sequence length="264" mass="28828">MSSTYIRPPAVAGMFYPANPAELQQMVKQFLQVATPPSAIQPKALIVPHAGYLYSGAIAATAYAYWLSLARTIKRVVLLGPSHRYPLRGLALSTAQAYASPLGNVLLDHQTDETLLKLPFVHAIDQAHQSEHSLEVHLPFLQQLFQQFTLIPLVVGDASPQQVGQVLELLWGGEETVIVISSDLSHYHPYATAQAMDARTSQAIEQLNFNALHYEDACGRNPIAGLLCVAKQRHLTITTVDLRNSGDTAGSHDKVVGYGAYILH</sequence>